<feature type="transmembrane region" description="Helical" evidence="2">
    <location>
        <begin position="250"/>
        <end position="274"/>
    </location>
</feature>
<evidence type="ECO:0000256" key="2">
    <source>
        <dbReference type="SAM" id="Phobius"/>
    </source>
</evidence>
<dbReference type="RefSeq" id="WP_076207997.1">
    <property type="nucleotide sequence ID" value="NZ_MBER01000173.1"/>
</dbReference>
<feature type="transmembrane region" description="Helical" evidence="2">
    <location>
        <begin position="321"/>
        <end position="342"/>
    </location>
</feature>
<evidence type="ECO:0000256" key="1">
    <source>
        <dbReference type="SAM" id="MobiDB-lite"/>
    </source>
</evidence>
<comment type="caution">
    <text evidence="3">The sequence shown here is derived from an EMBL/GenBank/DDBJ whole genome shotgun (WGS) entry which is preliminary data.</text>
</comment>
<evidence type="ECO:0008006" key="5">
    <source>
        <dbReference type="Google" id="ProtNLM"/>
    </source>
</evidence>
<feature type="transmembrane region" description="Helical" evidence="2">
    <location>
        <begin position="86"/>
        <end position="119"/>
    </location>
</feature>
<dbReference type="AlphaFoldDB" id="A0ABD6QEG7"/>
<evidence type="ECO:0000313" key="3">
    <source>
        <dbReference type="EMBL" id="OMC34261.1"/>
    </source>
</evidence>
<feature type="transmembrane region" description="Helical" evidence="2">
    <location>
        <begin position="210"/>
        <end position="229"/>
    </location>
</feature>
<organism evidence="3 4">
    <name type="scientific">Mycolicibacterium fortuitum</name>
    <name type="common">Mycobacterium fortuitum</name>
    <dbReference type="NCBI Taxonomy" id="1766"/>
    <lineage>
        <taxon>Bacteria</taxon>
        <taxon>Bacillati</taxon>
        <taxon>Actinomycetota</taxon>
        <taxon>Actinomycetes</taxon>
        <taxon>Mycobacteriales</taxon>
        <taxon>Mycobacteriaceae</taxon>
        <taxon>Mycolicibacterium</taxon>
    </lineage>
</organism>
<sequence length="403" mass="42871">MTETPRNDEDVPTTECRVCKIDVPDGKYCGYCGVHLDKEQGDGPEWLRLDASCVAPEQHLLRPSITTSLFPHLSQRSRTPFRIAMLMLLAGLMACALLRLPAALIAVAALGLPLLFVIYLQESDAFRDLPATTLVLTAVLGIGLGVGWVLLTGTMMARSYGVPLGSGISGFRILRHGLGIPLGGLVLMLVPAVAIRLFRPPTRESLDGFMIGALGATAFTAAATLTRLAPQLSAGMVARNRPMSGLLVEAGIRGVAVPLTAAAVGGLIGAALWFTRPATKADKHVGYVRLALFSFAFAVLAVYAALGLIDIARVPQWLQLGIHLTIALVAVLLLRIGLHLALLHEAQDEFASDKPILCPRCGNVVPDMAFCAVCGAATHASSRSSRSERREHRPVRDPGSDVE</sequence>
<name>A0ABD6QEG7_MYCFO</name>
<feature type="region of interest" description="Disordered" evidence="1">
    <location>
        <begin position="383"/>
        <end position="403"/>
    </location>
</feature>
<proteinExistence type="predicted"/>
<evidence type="ECO:0000313" key="4">
    <source>
        <dbReference type="Proteomes" id="UP000187001"/>
    </source>
</evidence>
<feature type="transmembrane region" description="Helical" evidence="2">
    <location>
        <begin position="286"/>
        <end position="309"/>
    </location>
</feature>
<feature type="transmembrane region" description="Helical" evidence="2">
    <location>
        <begin position="131"/>
        <end position="157"/>
    </location>
</feature>
<reference evidence="3 4" key="1">
    <citation type="submission" date="2016-07" db="EMBL/GenBank/DDBJ databases">
        <authorList>
            <person name="Sutton G."/>
            <person name="Brinkac L."/>
            <person name="Sanka R."/>
            <person name="Adams M."/>
            <person name="Lau E."/>
            <person name="Kumar A."/>
            <person name="Macaden R."/>
        </authorList>
    </citation>
    <scope>NUCLEOTIDE SEQUENCE [LARGE SCALE GENOMIC DNA]</scope>
    <source>
        <strain evidence="3 4">GA-0871</strain>
    </source>
</reference>
<keyword evidence="2" id="KW-1133">Transmembrane helix</keyword>
<feature type="transmembrane region" description="Helical" evidence="2">
    <location>
        <begin position="178"/>
        <end position="198"/>
    </location>
</feature>
<accession>A0ABD6QEG7</accession>
<keyword evidence="2" id="KW-0812">Transmembrane</keyword>
<keyword evidence="2" id="KW-0472">Membrane</keyword>
<gene>
    <name evidence="3" type="ORF">A5742_14155</name>
</gene>
<dbReference type="EMBL" id="MBER01000173">
    <property type="protein sequence ID" value="OMC34261.1"/>
    <property type="molecule type" value="Genomic_DNA"/>
</dbReference>
<protein>
    <recommendedName>
        <fullName evidence="5">Zinc ribbon domain-containing protein</fullName>
    </recommendedName>
</protein>
<feature type="compositionally biased region" description="Basic and acidic residues" evidence="1">
    <location>
        <begin position="385"/>
        <end position="403"/>
    </location>
</feature>
<dbReference type="Proteomes" id="UP000187001">
    <property type="component" value="Unassembled WGS sequence"/>
</dbReference>